<protein>
    <submittedName>
        <fullName evidence="4">Glycogen debranching enzyme-related protein</fullName>
    </submittedName>
</protein>
<dbReference type="PANTHER" id="PTHR10569">
    <property type="entry name" value="GLYCOGEN DEBRANCHING ENZYME"/>
    <property type="match status" value="1"/>
</dbReference>
<dbReference type="GO" id="GO:0005980">
    <property type="term" value="P:glycogen catabolic process"/>
    <property type="evidence" value="ECO:0007669"/>
    <property type="project" value="InterPro"/>
</dbReference>
<dbReference type="InterPro" id="IPR008928">
    <property type="entry name" value="6-hairpin_glycosidase_sf"/>
</dbReference>
<dbReference type="Pfam" id="PF06202">
    <property type="entry name" value="GDE_C"/>
    <property type="match status" value="1"/>
</dbReference>
<dbReference type="GO" id="GO:0004135">
    <property type="term" value="F:amylo-alpha-1,6-glucosidase activity"/>
    <property type="evidence" value="ECO:0007669"/>
    <property type="project" value="InterPro"/>
</dbReference>
<feature type="compositionally biased region" description="Low complexity" evidence="1">
    <location>
        <begin position="663"/>
        <end position="673"/>
    </location>
</feature>
<dbReference type="Proteomes" id="UP001179121">
    <property type="component" value="Chromosome"/>
</dbReference>
<dbReference type="SUPFAM" id="SSF48208">
    <property type="entry name" value="Six-hairpin glycosidases"/>
    <property type="match status" value="1"/>
</dbReference>
<evidence type="ECO:0000313" key="5">
    <source>
        <dbReference type="Proteomes" id="UP001179121"/>
    </source>
</evidence>
<dbReference type="NCBIfam" id="TIGR01561">
    <property type="entry name" value="gde_arch"/>
    <property type="match status" value="1"/>
</dbReference>
<evidence type="ECO:0000256" key="1">
    <source>
        <dbReference type="SAM" id="MobiDB-lite"/>
    </source>
</evidence>
<dbReference type="InterPro" id="IPR012341">
    <property type="entry name" value="6hp_glycosidase-like_sf"/>
</dbReference>
<dbReference type="Gene3D" id="1.50.10.10">
    <property type="match status" value="1"/>
</dbReference>
<dbReference type="KEGG" id="nti:DNFV4_01406"/>
<organism evidence="4 5">
    <name type="scientific">Nitrospira tepida</name>
    <dbReference type="NCBI Taxonomy" id="2973512"/>
    <lineage>
        <taxon>Bacteria</taxon>
        <taxon>Pseudomonadati</taxon>
        <taxon>Nitrospirota</taxon>
        <taxon>Nitrospiria</taxon>
        <taxon>Nitrospirales</taxon>
        <taxon>Nitrospiraceae</taxon>
        <taxon>Nitrospira</taxon>
    </lineage>
</organism>
<dbReference type="EMBL" id="OX365700">
    <property type="protein sequence ID" value="CAI4030974.1"/>
    <property type="molecule type" value="Genomic_DNA"/>
</dbReference>
<dbReference type="AlphaFoldDB" id="A0AA86MXP2"/>
<feature type="region of interest" description="Disordered" evidence="1">
    <location>
        <begin position="656"/>
        <end position="682"/>
    </location>
</feature>
<evidence type="ECO:0000259" key="2">
    <source>
        <dbReference type="Pfam" id="PF06202"/>
    </source>
</evidence>
<dbReference type="Pfam" id="PF12439">
    <property type="entry name" value="GDE_N"/>
    <property type="match status" value="1"/>
</dbReference>
<name>A0AA86MXP2_9BACT</name>
<dbReference type="InterPro" id="IPR024742">
    <property type="entry name" value="Glycogen_debranch_N"/>
</dbReference>
<evidence type="ECO:0000259" key="3">
    <source>
        <dbReference type="Pfam" id="PF12439"/>
    </source>
</evidence>
<evidence type="ECO:0000313" key="4">
    <source>
        <dbReference type="EMBL" id="CAI4030974.1"/>
    </source>
</evidence>
<keyword evidence="5" id="KW-1185">Reference proteome</keyword>
<dbReference type="InterPro" id="IPR010401">
    <property type="entry name" value="AGL/Gdb1"/>
</dbReference>
<dbReference type="RefSeq" id="WP_289267940.1">
    <property type="nucleotide sequence ID" value="NZ_OX365700.1"/>
</dbReference>
<dbReference type="FunFam" id="1.50.10.10:FF:000073">
    <property type="entry name" value="Glycogen debranching enzyme, hypothetical (TreX-like)"/>
    <property type="match status" value="1"/>
</dbReference>
<accession>A0AA86MXP2</accession>
<reference evidence="4" key="1">
    <citation type="submission" date="2022-10" db="EMBL/GenBank/DDBJ databases">
        <authorList>
            <person name="Koch H."/>
        </authorList>
    </citation>
    <scope>NUCLEOTIDE SEQUENCE</scope>
    <source>
        <strain evidence="4">DNF</strain>
    </source>
</reference>
<dbReference type="InterPro" id="IPR032790">
    <property type="entry name" value="GDE_C"/>
</dbReference>
<dbReference type="InterPro" id="IPR006451">
    <property type="entry name" value="Glycogen_debranch_arc"/>
</dbReference>
<sequence length="682" mass="76801">MKTGRIAAVDCQDLQRALSLEWLEPNGLGGFASGTVAGPNTRRYHALLLTARRPPVDRVVLVNHLEEWAEVGESHLPLSSTLYPGAVYPEGYRFCSGFISDPWPTWTYEVAGIRMTREIVGIRGRDLVVVRWRVAEGSRNVVLKVRPMLSGRDYHATHHANSALQSEAQAEKGLVSWRPYSDLPAVHAHHGGEYSHQPEWFYRVQFPVEQTRGLDGEEDWWSPGEFRLDLRETGQAWLAFTTEPVGALEMPELLEAERRRRELVASEAPAGDDLVRRLWRATEAFISARGEQQTVIAGYPWFTDWGRDAFISLPGLCLVTGRYGTARQVLQAFADHISQGMIPNRFPDAGEQPEYNTVDASLWYVHAADRYLFYSKDEEFVRLVAWPGVKQIIDGYRTGTRYGIRMDADGLITGGAPGVQLTWMDAKVGDWVVTPRSGKPVEIQALWVRALEIGAWLGTKFDEPEFAACCRRDCALASRSFRSRFWYEEGGYLYDVVDGEGGDDASLRPNQIYAVALTGKLLTKEQQRRVVRIVQERLLTPVGLRTLATHHPQYRPHYEGGVVERDGAYHQGTVWPFLLGPFVTAWMNVYGRNEGTRRQGRKLLQGLEQHLEECCLGQVSEIFDADPPHLPRGCVAQAWSVAEPLRALLEDLSPSRATRPITRKPAAGTARARTATRRSRRS</sequence>
<dbReference type="PANTHER" id="PTHR10569:SF2">
    <property type="entry name" value="GLYCOGEN DEBRANCHING ENZYME"/>
    <property type="match status" value="1"/>
</dbReference>
<feature type="domain" description="Glycogen debranching enzyme bacterial and archaeal type N-terminal" evidence="3">
    <location>
        <begin position="21"/>
        <end position="233"/>
    </location>
</feature>
<dbReference type="GO" id="GO:0004134">
    <property type="term" value="F:4-alpha-glucanotransferase activity"/>
    <property type="evidence" value="ECO:0007669"/>
    <property type="project" value="InterPro"/>
</dbReference>
<proteinExistence type="predicted"/>
<gene>
    <name evidence="4" type="ORF">DNFV4_01406</name>
</gene>
<feature type="domain" description="Glycogen debranching enzyme C-terminal" evidence="2">
    <location>
        <begin position="281"/>
        <end position="645"/>
    </location>
</feature>